<name>A0ABU7SU23_9LACO</name>
<reference evidence="1 2" key="1">
    <citation type="submission" date="2023-02" db="EMBL/GenBank/DDBJ databases">
        <title>The predominant lactic acid bacteria and yeasts involved in the spontaneous fermentation of millet during the production of the traditional porridge Hausa koko in Ghana.</title>
        <authorList>
            <person name="Atter A."/>
            <person name="Diaz M."/>
        </authorList>
    </citation>
    <scope>NUCLEOTIDE SEQUENCE [LARGE SCALE GENOMIC DNA]</scope>
    <source>
        <strain evidence="1 2">FI11552</strain>
    </source>
</reference>
<protein>
    <submittedName>
        <fullName evidence="1">Sporulation protein Cse60</fullName>
    </submittedName>
</protein>
<dbReference type="EMBL" id="JAQSFA010000015">
    <property type="protein sequence ID" value="MEE6701491.1"/>
    <property type="molecule type" value="Genomic_DNA"/>
</dbReference>
<sequence>MEIKVFKSNSMYILESDINKFIHGMSYDSLKDIKMTTTIMDAGTSEFVAMVIYREY</sequence>
<gene>
    <name evidence="1" type="ORF">PS396_06745</name>
</gene>
<organism evidence="1 2">
    <name type="scientific">Limosilactobacillus pontis</name>
    <dbReference type="NCBI Taxonomy" id="35787"/>
    <lineage>
        <taxon>Bacteria</taxon>
        <taxon>Bacillati</taxon>
        <taxon>Bacillota</taxon>
        <taxon>Bacilli</taxon>
        <taxon>Lactobacillales</taxon>
        <taxon>Lactobacillaceae</taxon>
        <taxon>Limosilactobacillus</taxon>
    </lineage>
</organism>
<proteinExistence type="predicted"/>
<accession>A0ABU7SU23</accession>
<dbReference type="Pfam" id="PF10957">
    <property type="entry name" value="Spore_Cse60"/>
    <property type="match status" value="1"/>
</dbReference>
<evidence type="ECO:0000313" key="1">
    <source>
        <dbReference type="EMBL" id="MEE6701491.1"/>
    </source>
</evidence>
<dbReference type="InterPro" id="IPR020296">
    <property type="entry name" value="Spore_Cse60"/>
</dbReference>
<comment type="caution">
    <text evidence="1">The sequence shown here is derived from an EMBL/GenBank/DDBJ whole genome shotgun (WGS) entry which is preliminary data.</text>
</comment>
<keyword evidence="2" id="KW-1185">Reference proteome</keyword>
<dbReference type="Proteomes" id="UP001335665">
    <property type="component" value="Unassembled WGS sequence"/>
</dbReference>
<evidence type="ECO:0000313" key="2">
    <source>
        <dbReference type="Proteomes" id="UP001335665"/>
    </source>
</evidence>
<dbReference type="RefSeq" id="WP_331192105.1">
    <property type="nucleotide sequence ID" value="NZ_JAQSEO010000013.1"/>
</dbReference>